<comment type="cofactor">
    <cofactor evidence="1 13">
        <name>Mg(2+)</name>
        <dbReference type="ChEBI" id="CHEBI:18420"/>
    </cofactor>
</comment>
<dbReference type="OMA" id="QHYGEHK"/>
<feature type="binding site" evidence="13 14">
    <location>
        <position position="94"/>
    </location>
    <ligand>
        <name>ATP</name>
        <dbReference type="ChEBI" id="CHEBI:30616"/>
    </ligand>
</feature>
<comment type="function">
    <text evidence="13">Major role in the synthesis of nucleoside triphosphates other than ATP. The ATP gamma phosphate is transferred to the NDP beta phosphate via a ping-pong mechanism, using a phosphorylated active-site intermediate.</text>
</comment>
<comment type="catalytic activity">
    <reaction evidence="13">
        <text>a ribonucleoside 5'-diphosphate + ATP = a ribonucleoside 5'-triphosphate + ADP</text>
        <dbReference type="Rhea" id="RHEA:18113"/>
        <dbReference type="ChEBI" id="CHEBI:30616"/>
        <dbReference type="ChEBI" id="CHEBI:57930"/>
        <dbReference type="ChEBI" id="CHEBI:61557"/>
        <dbReference type="ChEBI" id="CHEBI:456216"/>
        <dbReference type="EC" id="2.7.4.6"/>
    </reaction>
</comment>
<evidence type="ECO:0000256" key="9">
    <source>
        <dbReference type="ARBA" id="ARBA00022777"/>
    </source>
</evidence>
<sequence length="157" mass="17908">MSETERTLVIIKPDAVVRGLIGEIISRFEKKGLKIVGMKMIWIDRELAEKHYEEHREKPFFKALIDYITKTPVVVMVLEGRYAVEVVRKMAGATDPKDAAPGTIRGDFGLEVSDAICNVIHASDSKESAEREISLFFKPEELFEYPRAADWFYKKGI</sequence>
<dbReference type="GO" id="GO:0006183">
    <property type="term" value="P:GTP biosynthetic process"/>
    <property type="evidence" value="ECO:0007669"/>
    <property type="project" value="UniProtKB-UniRule"/>
</dbReference>
<dbReference type="GO" id="GO:0046872">
    <property type="term" value="F:metal ion binding"/>
    <property type="evidence" value="ECO:0007669"/>
    <property type="project" value="UniProtKB-KW"/>
</dbReference>
<evidence type="ECO:0000256" key="1">
    <source>
        <dbReference type="ARBA" id="ARBA00001946"/>
    </source>
</evidence>
<feature type="binding site" evidence="13 14">
    <location>
        <position position="12"/>
    </location>
    <ligand>
        <name>ATP</name>
        <dbReference type="ChEBI" id="CHEBI:30616"/>
    </ligand>
</feature>
<gene>
    <name evidence="13 18" type="primary">ndk</name>
    <name evidence="18" type="ORF">HA331_06390</name>
</gene>
<dbReference type="Proteomes" id="UP000617544">
    <property type="component" value="Unassembled WGS sequence"/>
</dbReference>
<name>A0A832WHN8_PYRHR</name>
<dbReference type="AlphaFoldDB" id="A0A832WHN8"/>
<reference evidence="18" key="1">
    <citation type="journal article" date="2020" name="bioRxiv">
        <title>A rank-normalized archaeal taxonomy based on genome phylogeny resolves widespread incomplete and uneven classifications.</title>
        <authorList>
            <person name="Rinke C."/>
            <person name="Chuvochina M."/>
            <person name="Mussig A.J."/>
            <person name="Chaumeil P.-A."/>
            <person name="Waite D.W."/>
            <person name="Whitman W.B."/>
            <person name="Parks D.H."/>
            <person name="Hugenholtz P."/>
        </authorList>
    </citation>
    <scope>NUCLEOTIDE SEQUENCE</scope>
    <source>
        <strain evidence="18">UBA8834</strain>
    </source>
</reference>
<dbReference type="GO" id="GO:0004550">
    <property type="term" value="F:nucleoside diphosphate kinase activity"/>
    <property type="evidence" value="ECO:0007669"/>
    <property type="project" value="UniProtKB-UniRule"/>
</dbReference>
<protein>
    <recommendedName>
        <fullName evidence="4 13">Nucleoside diphosphate kinase</fullName>
        <shortName evidence="13">NDK</shortName>
        <shortName evidence="13">NDP kinase</shortName>
        <ecNumber evidence="3 13">2.7.4.6</ecNumber>
    </recommendedName>
    <alternativeName>
        <fullName evidence="13">Nucleoside-2-P kinase</fullName>
    </alternativeName>
</protein>
<dbReference type="GeneID" id="1443028"/>
<dbReference type="SMART" id="SM00562">
    <property type="entry name" value="NDK"/>
    <property type="match status" value="1"/>
</dbReference>
<dbReference type="PANTHER" id="PTHR11349">
    <property type="entry name" value="NUCLEOSIDE DIPHOSPHATE KINASE"/>
    <property type="match status" value="1"/>
</dbReference>
<comment type="similarity">
    <text evidence="2 13 14 15">Belongs to the NDK family.</text>
</comment>
<dbReference type="HAMAP" id="MF_00451">
    <property type="entry name" value="NDP_kinase"/>
    <property type="match status" value="1"/>
</dbReference>
<evidence type="ECO:0000256" key="16">
    <source>
        <dbReference type="RuleBase" id="RU004013"/>
    </source>
</evidence>
<evidence type="ECO:0000256" key="3">
    <source>
        <dbReference type="ARBA" id="ARBA00012966"/>
    </source>
</evidence>
<dbReference type="InterPro" id="IPR001564">
    <property type="entry name" value="Nucleoside_diP_kinase"/>
</dbReference>
<evidence type="ECO:0000256" key="7">
    <source>
        <dbReference type="ARBA" id="ARBA00022723"/>
    </source>
</evidence>
<dbReference type="PRINTS" id="PR01243">
    <property type="entry name" value="NUCDPKINASE"/>
</dbReference>
<feature type="domain" description="Nucleoside diphosphate kinase-like" evidence="17">
    <location>
        <begin position="4"/>
        <end position="144"/>
    </location>
</feature>
<evidence type="ECO:0000256" key="15">
    <source>
        <dbReference type="RuleBase" id="RU004011"/>
    </source>
</evidence>
<dbReference type="InterPro" id="IPR036850">
    <property type="entry name" value="NDK-like_dom_sf"/>
</dbReference>
<dbReference type="EC" id="2.7.4.6" evidence="3 13"/>
<keyword evidence="10 13" id="KW-0067">ATP-binding</keyword>
<keyword evidence="11 13" id="KW-0460">Magnesium</keyword>
<feature type="binding site" evidence="13 14">
    <location>
        <position position="118"/>
    </location>
    <ligand>
        <name>ATP</name>
        <dbReference type="ChEBI" id="CHEBI:30616"/>
    </ligand>
</feature>
<feature type="binding site" evidence="13 14">
    <location>
        <position position="60"/>
    </location>
    <ligand>
        <name>ATP</name>
        <dbReference type="ChEBI" id="CHEBI:30616"/>
    </ligand>
</feature>
<dbReference type="PROSITE" id="PS51374">
    <property type="entry name" value="NDPK_LIKE"/>
    <property type="match status" value="1"/>
</dbReference>
<dbReference type="RefSeq" id="WP_048053198.1">
    <property type="nucleotide sequence ID" value="NZ_DUJN01000006.1"/>
</dbReference>
<dbReference type="Gene3D" id="3.30.70.141">
    <property type="entry name" value="Nucleoside diphosphate kinase-like domain"/>
    <property type="match status" value="1"/>
</dbReference>
<evidence type="ECO:0000313" key="18">
    <source>
        <dbReference type="EMBL" id="HII61355.1"/>
    </source>
</evidence>
<evidence type="ECO:0000259" key="17">
    <source>
        <dbReference type="SMART" id="SM00562"/>
    </source>
</evidence>
<evidence type="ECO:0000256" key="6">
    <source>
        <dbReference type="ARBA" id="ARBA00022679"/>
    </source>
</evidence>
<dbReference type="NCBIfam" id="NF001908">
    <property type="entry name" value="PRK00668.1"/>
    <property type="match status" value="1"/>
</dbReference>
<evidence type="ECO:0000256" key="5">
    <source>
        <dbReference type="ARBA" id="ARBA00022553"/>
    </source>
</evidence>
<evidence type="ECO:0000256" key="4">
    <source>
        <dbReference type="ARBA" id="ARBA00017632"/>
    </source>
</evidence>
<evidence type="ECO:0000256" key="10">
    <source>
        <dbReference type="ARBA" id="ARBA00022840"/>
    </source>
</evidence>
<keyword evidence="13" id="KW-0963">Cytoplasm</keyword>
<keyword evidence="8 13" id="KW-0547">Nucleotide-binding</keyword>
<accession>A0A832WHN8</accession>
<evidence type="ECO:0000313" key="19">
    <source>
        <dbReference type="Proteomes" id="UP000617544"/>
    </source>
</evidence>
<keyword evidence="5 13" id="KW-0597">Phosphoprotein</keyword>
<feature type="binding site" evidence="13 14">
    <location>
        <position position="105"/>
    </location>
    <ligand>
        <name>ATP</name>
        <dbReference type="ChEBI" id="CHEBI:30616"/>
    </ligand>
</feature>
<proteinExistence type="inferred from homology"/>
<dbReference type="PROSITE" id="PS00469">
    <property type="entry name" value="NDPK"/>
    <property type="match status" value="1"/>
</dbReference>
<evidence type="ECO:0000256" key="12">
    <source>
        <dbReference type="ARBA" id="ARBA00023080"/>
    </source>
</evidence>
<comment type="caution">
    <text evidence="18">The sequence shown here is derived from an EMBL/GenBank/DDBJ whole genome shotgun (WGS) entry which is preliminary data.</text>
</comment>
<feature type="binding site" evidence="13 14">
    <location>
        <position position="88"/>
    </location>
    <ligand>
        <name>ATP</name>
        <dbReference type="ChEBI" id="CHEBI:30616"/>
    </ligand>
</feature>
<keyword evidence="7 13" id="KW-0479">Metal-binding</keyword>
<dbReference type="GO" id="GO:0005524">
    <property type="term" value="F:ATP binding"/>
    <property type="evidence" value="ECO:0007669"/>
    <property type="project" value="UniProtKB-UniRule"/>
</dbReference>
<dbReference type="SMR" id="A0A832WHN8"/>
<dbReference type="GO" id="GO:0006241">
    <property type="term" value="P:CTP biosynthetic process"/>
    <property type="evidence" value="ECO:0007669"/>
    <property type="project" value="UniProtKB-UniRule"/>
</dbReference>
<comment type="catalytic activity">
    <reaction evidence="13 16">
        <text>a 2'-deoxyribonucleoside 5'-diphosphate + ATP = a 2'-deoxyribonucleoside 5'-triphosphate + ADP</text>
        <dbReference type="Rhea" id="RHEA:44640"/>
        <dbReference type="ChEBI" id="CHEBI:30616"/>
        <dbReference type="ChEBI" id="CHEBI:61560"/>
        <dbReference type="ChEBI" id="CHEBI:73316"/>
        <dbReference type="ChEBI" id="CHEBI:456216"/>
        <dbReference type="EC" id="2.7.4.6"/>
    </reaction>
</comment>
<evidence type="ECO:0000256" key="11">
    <source>
        <dbReference type="ARBA" id="ARBA00022842"/>
    </source>
</evidence>
<keyword evidence="6 13" id="KW-0808">Transferase</keyword>
<evidence type="ECO:0000256" key="2">
    <source>
        <dbReference type="ARBA" id="ARBA00008142"/>
    </source>
</evidence>
<evidence type="ECO:0000256" key="8">
    <source>
        <dbReference type="ARBA" id="ARBA00022741"/>
    </source>
</evidence>
<dbReference type="GO" id="GO:0005737">
    <property type="term" value="C:cytoplasm"/>
    <property type="evidence" value="ECO:0007669"/>
    <property type="project" value="UniProtKB-SubCell"/>
</dbReference>
<evidence type="ECO:0000256" key="13">
    <source>
        <dbReference type="HAMAP-Rule" id="MF_00451"/>
    </source>
</evidence>
<dbReference type="FunFam" id="3.30.70.141:FF:000003">
    <property type="entry name" value="Nucleoside diphosphate kinase"/>
    <property type="match status" value="1"/>
</dbReference>
<evidence type="ECO:0000256" key="14">
    <source>
        <dbReference type="PROSITE-ProRule" id="PRU00706"/>
    </source>
</evidence>
<comment type="subcellular location">
    <subcellularLocation>
        <location evidence="13">Cytoplasm</location>
    </subcellularLocation>
</comment>
<dbReference type="GO" id="GO:0006228">
    <property type="term" value="P:UTP biosynthetic process"/>
    <property type="evidence" value="ECO:0007669"/>
    <property type="project" value="UniProtKB-UniRule"/>
</dbReference>
<feature type="active site" description="Pros-phosphohistidine intermediate" evidence="13 14">
    <location>
        <position position="121"/>
    </location>
</feature>
<keyword evidence="12 13" id="KW-0546">Nucleotide metabolism</keyword>
<organism evidence="18 19">
    <name type="scientific">Pyrococcus horikoshii</name>
    <dbReference type="NCBI Taxonomy" id="53953"/>
    <lineage>
        <taxon>Archaea</taxon>
        <taxon>Methanobacteriati</taxon>
        <taxon>Methanobacteriota</taxon>
        <taxon>Thermococci</taxon>
        <taxon>Thermococcales</taxon>
        <taxon>Thermococcaceae</taxon>
        <taxon>Pyrococcus</taxon>
    </lineage>
</organism>
<keyword evidence="9 13" id="KW-0418">Kinase</keyword>
<dbReference type="CDD" id="cd04413">
    <property type="entry name" value="NDPk_I"/>
    <property type="match status" value="1"/>
</dbReference>
<dbReference type="InterPro" id="IPR034907">
    <property type="entry name" value="NDK-like_dom"/>
</dbReference>
<dbReference type="SUPFAM" id="SSF54919">
    <property type="entry name" value="Nucleoside diphosphate kinase, NDK"/>
    <property type="match status" value="1"/>
</dbReference>
<dbReference type="EMBL" id="DUJN01000006">
    <property type="protein sequence ID" value="HII61355.1"/>
    <property type="molecule type" value="Genomic_DNA"/>
</dbReference>
<dbReference type="InterPro" id="IPR023005">
    <property type="entry name" value="Nucleoside_diP_kinase_AS"/>
</dbReference>
<dbReference type="Pfam" id="PF00334">
    <property type="entry name" value="NDK"/>
    <property type="match status" value="1"/>
</dbReference>